<dbReference type="InterPro" id="IPR016039">
    <property type="entry name" value="Thiolase-like"/>
</dbReference>
<dbReference type="InterPro" id="IPR036736">
    <property type="entry name" value="ACP-like_sf"/>
</dbReference>
<dbReference type="Pfam" id="PF02801">
    <property type="entry name" value="Ketoacyl-synt_C"/>
    <property type="match status" value="2"/>
</dbReference>
<evidence type="ECO:0000256" key="2">
    <source>
        <dbReference type="ARBA" id="ARBA00022450"/>
    </source>
</evidence>
<dbReference type="Gene3D" id="3.40.366.10">
    <property type="entry name" value="Malonyl-Coenzyme A Acyl Carrier Protein, domain 2"/>
    <property type="match status" value="2"/>
</dbReference>
<dbReference type="Gene3D" id="3.30.300.30">
    <property type="match status" value="1"/>
</dbReference>
<feature type="active site" description="Proton acceptor; for dehydratase activity" evidence="9">
    <location>
        <position position="3175"/>
    </location>
</feature>
<dbReference type="Pfam" id="PF13193">
    <property type="entry name" value="AMP-binding_C"/>
    <property type="match status" value="1"/>
</dbReference>
<dbReference type="PROSITE" id="PS00455">
    <property type="entry name" value="AMP_BINDING"/>
    <property type="match status" value="1"/>
</dbReference>
<evidence type="ECO:0000256" key="7">
    <source>
        <dbReference type="ARBA" id="ARBA00023268"/>
    </source>
</evidence>
<dbReference type="SUPFAM" id="SSF52151">
    <property type="entry name" value="FabD/lysophospholipase-like"/>
    <property type="match status" value="2"/>
</dbReference>
<dbReference type="CDD" id="cd08956">
    <property type="entry name" value="KR_3_FAS_SDR_x"/>
    <property type="match status" value="1"/>
</dbReference>
<dbReference type="InterPro" id="IPR049552">
    <property type="entry name" value="PKS_DH_N"/>
</dbReference>
<feature type="region of interest" description="C-terminal hotdog fold" evidence="9">
    <location>
        <begin position="3278"/>
        <end position="3417"/>
    </location>
</feature>
<organism evidence="14 15">
    <name type="scientific">Kitasatospora cathayae</name>
    <dbReference type="NCBI Taxonomy" id="3004092"/>
    <lineage>
        <taxon>Bacteria</taxon>
        <taxon>Bacillati</taxon>
        <taxon>Actinomycetota</taxon>
        <taxon>Actinomycetes</taxon>
        <taxon>Kitasatosporales</taxon>
        <taxon>Streptomycetaceae</taxon>
        <taxon>Kitasatospora</taxon>
    </lineage>
</organism>
<dbReference type="InterPro" id="IPR025110">
    <property type="entry name" value="AMP-bd_C"/>
</dbReference>
<dbReference type="Pfam" id="PF00550">
    <property type="entry name" value="PP-binding"/>
    <property type="match status" value="3"/>
</dbReference>
<dbReference type="SMART" id="SM00825">
    <property type="entry name" value="PKS_KS"/>
    <property type="match status" value="2"/>
</dbReference>
<evidence type="ECO:0000313" key="14">
    <source>
        <dbReference type="EMBL" id="WBP85580.1"/>
    </source>
</evidence>
<dbReference type="PROSITE" id="PS50075">
    <property type="entry name" value="CARRIER"/>
    <property type="match status" value="3"/>
</dbReference>
<dbReference type="InterPro" id="IPR014030">
    <property type="entry name" value="Ketoacyl_synth_N"/>
</dbReference>
<dbReference type="Gene3D" id="3.40.50.720">
    <property type="entry name" value="NAD(P)-binding Rossmann-like Domain"/>
    <property type="match status" value="2"/>
</dbReference>
<dbReference type="InterPro" id="IPR020841">
    <property type="entry name" value="PKS_Beta-ketoAc_synthase_dom"/>
</dbReference>
<dbReference type="SMART" id="SM00822">
    <property type="entry name" value="PKS_KR"/>
    <property type="match status" value="2"/>
</dbReference>
<comment type="pathway">
    <text evidence="1">Antibiotic biosynthesis.</text>
</comment>
<dbReference type="InterPro" id="IPR013968">
    <property type="entry name" value="PKS_KR"/>
</dbReference>
<dbReference type="PROSITE" id="PS00012">
    <property type="entry name" value="PHOSPHOPANTETHEINE"/>
    <property type="match status" value="3"/>
</dbReference>
<feature type="domain" description="Carrier" evidence="11">
    <location>
        <begin position="2163"/>
        <end position="2238"/>
    </location>
</feature>
<dbReference type="InterPro" id="IPR042104">
    <property type="entry name" value="PKS_dehydratase_sf"/>
</dbReference>
<proteinExistence type="predicted"/>
<evidence type="ECO:0000259" key="13">
    <source>
        <dbReference type="PROSITE" id="PS52019"/>
    </source>
</evidence>
<dbReference type="Gene3D" id="3.10.129.110">
    <property type="entry name" value="Polyketide synthase dehydratase"/>
    <property type="match status" value="1"/>
</dbReference>
<feature type="active site" description="Proton donor; for dehydratase activity" evidence="9">
    <location>
        <position position="3339"/>
    </location>
</feature>
<feature type="domain" description="Ketosynthase family 3 (KS3)" evidence="12">
    <location>
        <begin position="2259"/>
        <end position="2685"/>
    </location>
</feature>
<dbReference type="PROSITE" id="PS52019">
    <property type="entry name" value="PKS_MFAS_DH"/>
    <property type="match status" value="1"/>
</dbReference>
<dbReference type="SUPFAM" id="SSF53901">
    <property type="entry name" value="Thiolase-like"/>
    <property type="match status" value="2"/>
</dbReference>
<evidence type="ECO:0000256" key="5">
    <source>
        <dbReference type="ARBA" id="ARBA00022737"/>
    </source>
</evidence>
<feature type="region of interest" description="Disordered" evidence="10">
    <location>
        <begin position="3839"/>
        <end position="3867"/>
    </location>
</feature>
<feature type="region of interest" description="N-terminal hotdog fold" evidence="9">
    <location>
        <begin position="3143"/>
        <end position="3266"/>
    </location>
</feature>
<dbReference type="Proteomes" id="UP001212821">
    <property type="component" value="Chromosome"/>
</dbReference>
<evidence type="ECO:0000259" key="11">
    <source>
        <dbReference type="PROSITE" id="PS50075"/>
    </source>
</evidence>
<keyword evidence="7" id="KW-0511">Multifunctional enzyme</keyword>
<dbReference type="InterPro" id="IPR009081">
    <property type="entry name" value="PP-bd_ACP"/>
</dbReference>
<evidence type="ECO:0000256" key="4">
    <source>
        <dbReference type="ARBA" id="ARBA00022679"/>
    </source>
</evidence>
<dbReference type="SMART" id="SM00826">
    <property type="entry name" value="PKS_DH"/>
    <property type="match status" value="1"/>
</dbReference>
<keyword evidence="15" id="KW-1185">Reference proteome</keyword>
<dbReference type="InterPro" id="IPR000873">
    <property type="entry name" value="AMP-dep_synth/lig_dom"/>
</dbReference>
<dbReference type="Pfam" id="PF00501">
    <property type="entry name" value="AMP-binding"/>
    <property type="match status" value="1"/>
</dbReference>
<dbReference type="PANTHER" id="PTHR43775:SF51">
    <property type="entry name" value="INACTIVE PHENOLPHTHIOCEROL SYNTHESIS POLYKETIDE SYNTHASE TYPE I PKS1-RELATED"/>
    <property type="match status" value="1"/>
</dbReference>
<dbReference type="SUPFAM" id="SSF51735">
    <property type="entry name" value="NAD(P)-binding Rossmann-fold domains"/>
    <property type="match status" value="4"/>
</dbReference>
<dbReference type="InterPro" id="IPR050091">
    <property type="entry name" value="PKS_NRPS_Biosynth_Enz"/>
</dbReference>
<keyword evidence="6" id="KW-0045">Antibiotic biosynthesis</keyword>
<evidence type="ECO:0000256" key="8">
    <source>
        <dbReference type="ARBA" id="ARBA00023315"/>
    </source>
</evidence>
<feature type="domain" description="Ketosynthase family 3 (KS3)" evidence="12">
    <location>
        <begin position="793"/>
        <end position="1218"/>
    </location>
</feature>
<accession>A0ABY7PZ04</accession>
<dbReference type="InterPro" id="IPR018201">
    <property type="entry name" value="Ketoacyl_synth_AS"/>
</dbReference>
<dbReference type="InterPro" id="IPR020807">
    <property type="entry name" value="PKS_DH"/>
</dbReference>
<evidence type="ECO:0000256" key="9">
    <source>
        <dbReference type="PROSITE-ProRule" id="PRU01363"/>
    </source>
</evidence>
<dbReference type="PROSITE" id="PS00606">
    <property type="entry name" value="KS3_1"/>
    <property type="match status" value="2"/>
</dbReference>
<dbReference type="InterPro" id="IPR045851">
    <property type="entry name" value="AMP-bd_C_sf"/>
</dbReference>
<dbReference type="Pfam" id="PF14765">
    <property type="entry name" value="PS-DH"/>
    <property type="match status" value="1"/>
</dbReference>
<dbReference type="InterPro" id="IPR036291">
    <property type="entry name" value="NAD(P)-bd_dom_sf"/>
</dbReference>
<keyword evidence="5" id="KW-0677">Repeat</keyword>
<dbReference type="Pfam" id="PF08659">
    <property type="entry name" value="KR"/>
    <property type="match status" value="2"/>
</dbReference>
<evidence type="ECO:0000256" key="10">
    <source>
        <dbReference type="SAM" id="MobiDB-lite"/>
    </source>
</evidence>
<dbReference type="Pfam" id="PF16197">
    <property type="entry name" value="KAsynt_C_assoc"/>
    <property type="match status" value="2"/>
</dbReference>
<gene>
    <name evidence="14" type="ORF">O1G21_06760</name>
</gene>
<feature type="domain" description="PKS/mFAS DH" evidence="13">
    <location>
        <begin position="3143"/>
        <end position="3417"/>
    </location>
</feature>
<dbReference type="SMART" id="SM01294">
    <property type="entry name" value="PKS_PP_betabranch"/>
    <property type="match status" value="1"/>
</dbReference>
<dbReference type="Gene3D" id="3.40.50.12780">
    <property type="entry name" value="N-terminal domain of ligase-like"/>
    <property type="match status" value="1"/>
</dbReference>
<dbReference type="PROSITE" id="PS52004">
    <property type="entry name" value="KS3_2"/>
    <property type="match status" value="2"/>
</dbReference>
<dbReference type="InterPro" id="IPR014031">
    <property type="entry name" value="Ketoacyl_synth_C"/>
</dbReference>
<dbReference type="SMART" id="SM00827">
    <property type="entry name" value="PKS_AT"/>
    <property type="match status" value="2"/>
</dbReference>
<dbReference type="InterPro" id="IPR020806">
    <property type="entry name" value="PKS_PP-bd"/>
</dbReference>
<sequence>MDALRAHAIERGHVIAYSDQARSTTYGELEASTARLAGHIAEFGIARGGRAVVCLGNRVEMVESCFALTRAELVTVPVNPHAGDDELAHILRDSEAVLVITEESNFERLRRLDGLRNDLHFVIVTDNQESVGDGECVHDYRRMTVGEPSAPAPDGLRPDEIAWMLYTSGTTGAPKGVLSTQQAGLWSAVNGYAAVLDIGPGDRLLWPLPLHHSFAFNLCVLGVMAAGATARIAADFAPDDIVTELGSSSYTLMAAVPTMCHYLLDSVPEGELDLSGLRAFLVAGALTSAALGARFRDAFGVPLVDSYGSTETTGVITCNPLGDHRVPGSCGRPVPGVTVRITDPETGLEAPTGHEGEIWVRSPSLMAGYHNDPERTAEAFHQGWYRTGDMGRQDAQGFVSITGRLKELIIRGGENMHPAEIEDAIRASAEVADVAVVGREHGVLGEVPVAYLVPKADQPLPVAELVARLRDRLAYFKVPAELHLTDRIPRTPSGKTVRRLVGAEGSRLLANTGTHHGRLTFRAPGSPDSSALPASLPADDRSTVRGKPVLLLADAAATARAEELAAHLRSAHGCAETVVERCEPADGELLRRATAGRDGYVLVLLTGAEEAAPFDELARELAGAGGIAVSLSAGDEIGAQGLRDALDAALIENAPVVRASAVDVPGPLWGVAAEPAPEVAARLRDELRDLGDRDVELRLLALVAAECAAVLGNAAAASLDPRKPFRTLGFDSVASVGLRVRLQNATGLRLPASLAFDHPTPRAVARFLRDGLLGARGTGEAVVLGAGAVADEADPVVLVGMACRYPGGVRSAEDLWDLVTAGTDAVGPFPEDRGWDLPGLFDEDPDTAGTTYASQGGFLDGVAEFDAGFFGISPREALAMDPQQRLLLQTSWELFEQAGIDPDTLRGSRTGVFAGQMYHDYAIRLTGEPGVEGYLSTGLAGSVLSGRLSYFYGFEGPALTVDTACSSSLVALHLAADSLRRGECSLALAGGVAVMSTPTSFVDFSRQRGLAADGRCKPFAAAADGTGWGEGVGLLLLERLSDARRNGHRVLAVVRGTAVNQDGASNGLSAPNGPSQQRVIRQALASARLAADEVDAVEAHGTGTALGDPIEAQALLATYGQGRSADRPLWLGSVKSNLGHTQAAAGVAGVIKMVQAMRHGVLPRTLHVDAPSPHVDWSVGEVSLLTEEREWPETGRPRRAGVSSFGISGTNAHVILEQAPQDDESGTEVAAEVPVPPVSVLSAADDAALREQAARLAVRVTADNSLTVADLAFSLATTRAVLDRRAAVVAGDREGLLRGLESLAEGRPCQEVVDSAASAGKLAFLFTGQGSQRLGMGRELYGAFPVFAGAFDAVCAELDGHLDGSVRDVVFGDDAELLNRTVWAQAGLFALEVALFRLLESWGVSPDLLLGHSIGEVAAAHVAGVFSLEDAAALVAARGRLMQALPAGGAMLAVAVTPETAVELLAGCEGLVDVAAVNGPRSVVLSGDAGAIEKVEQKALAAGHRVKRLSVSHAFHSPLMEPMLAEFGTVVSALKADEPRIPVVSNVTGALATAEELTSPDYWVRHVRQAVLFHDGVRTASQLGATRFVELGPDGVLTALAQDCLTGTDGHAFTSLLRRDRPEDQAVAAALGALHCWGTVPDWQAVYDGSGAHRVDLPTYPFQTERYWPVTPMKGVAGSPAEPGDLLYRVSWESLAQVPAPEPSGTWILVTDTEDALTQDCVTALDATAARVLRLSLSDGAADRAALGAVLAQLAAEAVPTGVFALLRGELAPLNAVVLLQALGDTGSEAPVWLATRGAVGVGGPDGPISTQQAQLWGLGRVAALEAAGTWGGLVDLPERLDAEGARRLSALLLGAMAEDEVAVRAEAAYARRLVRAAREDQAEPNRWAPSGTVLVTGGTGALGAHVARRLAQAGADHLLLTSRRGDQAPGAAELAAELAELGARVTIAACDVSDGEAVAALLGAIPAEHPLTAVVHTAGVLDDGVLMALTPERLQRVVAAKTDGALHLDRLTRDLPLSAFVLFSSLAGVVGAAGQANYAMANAALDALAERRRQAGLPATAIAWGAWAGEGMAATDEVVRERMRRTGFRPMRPENALRVLESAVQYGETALLAADIDWERYAQAHGAAARRPLLRALVAGPADEPTGLAATLAGRTPAEQHSALEQLIRGHAADLLMHRSAEVIDPQKSFRALGFDSLASVELRNRLVAATGLRLPASLAFDYPSPAGLADFLRAELFGAGEAGEAVVVGAGAVVDEADPVVLVGMACRFPGGVRSAEDLWDLVAAGTDAVGPFPEDRGWDLAGLFDEDPSVPGTTYASGGAFLDGVAEFDAGFFGISPREALAMDPQQRLLLQTSWELFESAGVLPGALRGSRTGVFVGSNGQDYTALVAQSAEDLEGYLGTGGALSVASGRLSYFYGFEGPALTVDTACSSSLVAMHLAADSLRRGECSLALAGGVTVMSTPGSFIDFSRQRGLSPDGRCRAFAAGADGTGWGEGVGLLLLERLSDARRNGHRVLAVVRGTAVNQDGASNGLSAPNGPSQQRVIRQALASARLAADEVDAVEAHGTGTALGDPIEAQALLATYGQGRPADRPLWLGSVKSNLGHTQAAAGVVGVIKMVQAMRHGVLPRTLHVDAPSPHVDWSVGEVSLLTEEREWPETGRPRRAGVSSFGISGTNAHVILEQAPQNAQSAESAEPTGPRPSVVPWILSAKTPEALRARAEQLREHLAARPELDSAAVGRSLAVGLTSFEHRAAVVAHDRAQALAALAEVETHGTAPAGKLAFLFTGQGSQRLGMGRELYGAFPVFAGAFDAVCAELDGHLDGSVRDVVFGDDAELLNRTVWAQAGLFALEVALFRLLESWGVSPDLLLGHSIGEVAAAHVAGVFSLEDAAALVAARGRLMQALPAGGAMLAVAVDQQTAVELLAGCEGLVDVAAVNGPRSVVLSGDAGAIEKVEQKAKAAGHRAKRLSVSHAFHSPLMEPMLAEFGTVVSALKADEPRIPVVSNVTGALATAEELTSPDYWVRHVRQAVLFHDGVRTASQLGATRFVELGPDGVLTALAQDCLTDIDGHAFTSLLRRDRPEDQTIVAALGTLHCWEVTVDWPAYFGPGTGATGLPGYPFRAERYWPRPRPVGVPQGPDTHPLIGGGIPRADSEEVLYSSRLSVRTHPWLADHVVNGTVILPGTAFVDVALHAGRAVGSPTLEELTVQAPLRLSGGSAVDVQVAVRPLDEPGRRSVTVYGRPVGADGGWTTHAAGVLTEERGEELVADLTWPPVGAEPVAAEDAYDRAVDMGFDYGPVFRGLRAAWRRGDDVFAEVTFAEDSGQEPERFVFHPALFDAALHTGFVDSPGSSDAAGRLPFVWQGVTVYRPGAAEARVRLSRIGADELALHVTDPAGRTIAVVDSLTLRRVRPQDLAESGAELLAPVLEPVEDAGTVTGTFAGAVAVLGEDPAGLTRALDGSGIVAEHHRDLAALEDSFTLPEAVVRFVDLSGPLGTDESAEHAVEAVWRTAALLREWIDGGLYDDARLTLVVSGEPGTTSGAVRAMLRTAQSEHPGKFQVVELDGDPRSPAALASALSVEAREVVVREGQLLAPRLAPAGNEEPAEPRPTDGAVLITGGTGGLGAVVAEHLVRRRGVTDLVLLSRRADGPEHGRLADTLRALGARVTLAACDVTDRSALAEVVAGLGADRPLRAVIHTAGIVDDGALSTLSREQFARVVRVKAEGVLALHAVTAGHDLDAFVLFSSAAGVHGSPAQANYAAANGFLDAFADHRRSLGLPALSLQWGPWAEQRGMAGRIGAEAIARMARHGTVPMTNEEALALLDRALDGPGSRNLVAVRQSRRTDRPAAPVPAARPTRTAGGPSPAERLAERLAAADPAQRRRLLTDLVTAQTAAVLGHRGGDQVPGERSFRELGLDSLAAVELRNRLGAETGLKLSPTLVFDFPTPAALAGHLDEELGESEDAPAQPVIRGLDELEAQLRAAAPDSATGRYAEQRLRALLARLGGTTKKSDVHDDVTDEELFEILDGEIGI</sequence>
<dbReference type="Gene3D" id="3.40.47.10">
    <property type="match status" value="2"/>
</dbReference>
<dbReference type="Gene3D" id="1.10.1200.10">
    <property type="entry name" value="ACP-like"/>
    <property type="match status" value="3"/>
</dbReference>
<feature type="domain" description="Carrier" evidence="11">
    <location>
        <begin position="694"/>
        <end position="772"/>
    </location>
</feature>
<dbReference type="SUPFAM" id="SSF56801">
    <property type="entry name" value="Acetyl-CoA synthetase-like"/>
    <property type="match status" value="1"/>
</dbReference>
<keyword evidence="8" id="KW-0012">Acyltransferase</keyword>
<dbReference type="Pfam" id="PF00698">
    <property type="entry name" value="Acyl_transf_1"/>
    <property type="match status" value="2"/>
</dbReference>
<dbReference type="InterPro" id="IPR042099">
    <property type="entry name" value="ANL_N_sf"/>
</dbReference>
<feature type="compositionally biased region" description="Low complexity" evidence="10">
    <location>
        <begin position="523"/>
        <end position="537"/>
    </location>
</feature>
<dbReference type="InterPro" id="IPR057326">
    <property type="entry name" value="KR_dom"/>
</dbReference>
<evidence type="ECO:0000256" key="6">
    <source>
        <dbReference type="ARBA" id="ARBA00023194"/>
    </source>
</evidence>
<dbReference type="SUPFAM" id="SSF47336">
    <property type="entry name" value="ACP-like"/>
    <property type="match status" value="3"/>
</dbReference>
<evidence type="ECO:0000259" key="12">
    <source>
        <dbReference type="PROSITE" id="PS52004"/>
    </source>
</evidence>
<keyword evidence="2" id="KW-0596">Phosphopantetheine</keyword>
<dbReference type="CDD" id="cd08952">
    <property type="entry name" value="KR_1_SDR_x"/>
    <property type="match status" value="1"/>
</dbReference>
<feature type="compositionally biased region" description="Low complexity" evidence="10">
    <location>
        <begin position="3848"/>
        <end position="3861"/>
    </location>
</feature>
<dbReference type="EMBL" id="CP115450">
    <property type="protein sequence ID" value="WBP85580.1"/>
    <property type="molecule type" value="Genomic_DNA"/>
</dbReference>
<dbReference type="PANTHER" id="PTHR43775">
    <property type="entry name" value="FATTY ACID SYNTHASE"/>
    <property type="match status" value="1"/>
</dbReference>
<dbReference type="InterPro" id="IPR016035">
    <property type="entry name" value="Acyl_Trfase/lysoPLipase"/>
</dbReference>
<evidence type="ECO:0000256" key="3">
    <source>
        <dbReference type="ARBA" id="ARBA00022553"/>
    </source>
</evidence>
<dbReference type="Pfam" id="PF22953">
    <property type="entry name" value="SpnB_Rossmann"/>
    <property type="match status" value="1"/>
</dbReference>
<dbReference type="InterPro" id="IPR020845">
    <property type="entry name" value="AMP-binding_CS"/>
</dbReference>
<dbReference type="InterPro" id="IPR032821">
    <property type="entry name" value="PKS_assoc"/>
</dbReference>
<dbReference type="InterPro" id="IPR016036">
    <property type="entry name" value="Malonyl_transacylase_ACP-bd"/>
</dbReference>
<evidence type="ECO:0000313" key="15">
    <source>
        <dbReference type="Proteomes" id="UP001212821"/>
    </source>
</evidence>
<dbReference type="Pfam" id="PF00109">
    <property type="entry name" value="ketoacyl-synt"/>
    <property type="match status" value="2"/>
</dbReference>
<dbReference type="InterPro" id="IPR006162">
    <property type="entry name" value="Ppantetheine_attach_site"/>
</dbReference>
<dbReference type="InterPro" id="IPR055123">
    <property type="entry name" value="SpnB-like_Rossmann"/>
</dbReference>
<name>A0ABY7PZ04_9ACTN</name>
<reference evidence="15" key="1">
    <citation type="submission" date="2022-12" db="EMBL/GenBank/DDBJ databases">
        <authorList>
            <person name="Mo P."/>
        </authorList>
    </citation>
    <scope>NUCLEOTIDE SEQUENCE [LARGE SCALE GENOMIC DNA]</scope>
    <source>
        <strain evidence="15">HUAS 3-15</strain>
    </source>
</reference>
<dbReference type="Pfam" id="PF21089">
    <property type="entry name" value="PKS_DH_N"/>
    <property type="match status" value="1"/>
</dbReference>
<feature type="region of interest" description="Disordered" evidence="10">
    <location>
        <begin position="513"/>
        <end position="540"/>
    </location>
</feature>
<dbReference type="InterPro" id="IPR001227">
    <property type="entry name" value="Ac_transferase_dom_sf"/>
</dbReference>
<protein>
    <submittedName>
        <fullName evidence="14">SDR family NAD(P)-dependent oxidoreductase</fullName>
    </submittedName>
</protein>
<dbReference type="InterPro" id="IPR049900">
    <property type="entry name" value="PKS_mFAS_DH"/>
</dbReference>
<feature type="domain" description="Carrier" evidence="11">
    <location>
        <begin position="3884"/>
        <end position="3959"/>
    </location>
</feature>
<dbReference type="Gene3D" id="3.30.70.3290">
    <property type="match status" value="2"/>
</dbReference>
<dbReference type="SMART" id="SM00823">
    <property type="entry name" value="PKS_PP"/>
    <property type="match status" value="3"/>
</dbReference>
<keyword evidence="3" id="KW-0597">Phosphoprotein</keyword>
<dbReference type="InterPro" id="IPR014043">
    <property type="entry name" value="Acyl_transferase_dom"/>
</dbReference>
<dbReference type="CDD" id="cd00833">
    <property type="entry name" value="PKS"/>
    <property type="match status" value="2"/>
</dbReference>
<evidence type="ECO:0000256" key="1">
    <source>
        <dbReference type="ARBA" id="ARBA00004792"/>
    </source>
</evidence>
<keyword evidence="4" id="KW-0808">Transferase</keyword>
<dbReference type="InterPro" id="IPR049551">
    <property type="entry name" value="PKS_DH_C"/>
</dbReference>
<dbReference type="SUPFAM" id="SSF55048">
    <property type="entry name" value="Probable ACP-binding domain of malonyl-CoA ACP transacylase"/>
    <property type="match status" value="2"/>
</dbReference>